<gene>
    <name evidence="1" type="ORF">QFC22_006489</name>
</gene>
<evidence type="ECO:0000313" key="2">
    <source>
        <dbReference type="Proteomes" id="UP001243375"/>
    </source>
</evidence>
<dbReference type="Proteomes" id="UP001243375">
    <property type="component" value="Unassembled WGS sequence"/>
</dbReference>
<dbReference type="EMBL" id="JASBWU010000029">
    <property type="protein sequence ID" value="KAJ9111616.1"/>
    <property type="molecule type" value="Genomic_DNA"/>
</dbReference>
<accession>A0ACC2WKJ8</accession>
<comment type="caution">
    <text evidence="1">The sequence shown here is derived from an EMBL/GenBank/DDBJ whole genome shotgun (WGS) entry which is preliminary data.</text>
</comment>
<keyword evidence="2" id="KW-1185">Reference proteome</keyword>
<organism evidence="1 2">
    <name type="scientific">Naganishia vaughanmartiniae</name>
    <dbReference type="NCBI Taxonomy" id="1424756"/>
    <lineage>
        <taxon>Eukaryota</taxon>
        <taxon>Fungi</taxon>
        <taxon>Dikarya</taxon>
        <taxon>Basidiomycota</taxon>
        <taxon>Agaricomycotina</taxon>
        <taxon>Tremellomycetes</taxon>
        <taxon>Filobasidiales</taxon>
        <taxon>Filobasidiaceae</taxon>
        <taxon>Naganishia</taxon>
    </lineage>
</organism>
<sequence length="184" mass="20024">MLRIITIIMEDIQTQPPAGEQGKKKRRSGKAREEAKALAIAAAAATAAAESEAGLSHEQVEQVQVQVQGVKRKRDDGESESESQEDEQEEEEASSKPPDWQVIGKRIVCTTLSGPVLIRIQISGLESVSEESPVFGLVDTVVGRSSARVSPYRPEAAYAARAYCFWLQSRTPPCGREAVSSRTK</sequence>
<name>A0ACC2WKJ8_9TREE</name>
<proteinExistence type="predicted"/>
<protein>
    <submittedName>
        <fullName evidence="1">Uncharacterized protein</fullName>
    </submittedName>
</protein>
<evidence type="ECO:0000313" key="1">
    <source>
        <dbReference type="EMBL" id="KAJ9111616.1"/>
    </source>
</evidence>
<reference evidence="1" key="1">
    <citation type="submission" date="2023-04" db="EMBL/GenBank/DDBJ databases">
        <title>Draft Genome sequencing of Naganishia species isolated from polar environments using Oxford Nanopore Technology.</title>
        <authorList>
            <person name="Leo P."/>
            <person name="Venkateswaran K."/>
        </authorList>
    </citation>
    <scope>NUCLEOTIDE SEQUENCE</scope>
    <source>
        <strain evidence="1">MNA-CCFEE 5425</strain>
    </source>
</reference>